<feature type="domain" description="Carbohydrate kinase PfkB" evidence="6">
    <location>
        <begin position="1"/>
        <end position="306"/>
    </location>
</feature>
<keyword evidence="8" id="KW-1185">Reference proteome</keyword>
<keyword evidence="2" id="KW-0808">Transferase</keyword>
<evidence type="ECO:0000256" key="5">
    <source>
        <dbReference type="ARBA" id="ARBA00022840"/>
    </source>
</evidence>
<sequence>MSEVITIGEPMIMFVADSEGDLKDVVHFTRYIAGAEVNVSVGVARLNHSVSLISQVGDDPFGAYIRQFLNKEAVETGLVTVNGRYSTGFQLKSKTEVEDPKVVYFRKGSAAAHLSAELIEKMDFTGAKILHVTGIFPALSPETFDATLKLIEKARTNHLMVTFDPNLRPTLWKDEATMVARINQLAGLCDVVLPGFREGKRLTGRTTKEAIADFYLNNGAKTVIIKLGSTGAYCKRLRSDGQVAETQVSAFHVDHVVDTVGAGDGFAVGIITGILEALPDDQVLERGNAIGAIQVQHISDNEGLPNRNQLRTFIEKAVSKSPEAKDQTTNTLKVI</sequence>
<dbReference type="InterPro" id="IPR029056">
    <property type="entry name" value="Ribokinase-like"/>
</dbReference>
<reference evidence="8" key="1">
    <citation type="journal article" date="2019" name="Int. J. Syst. Evol. Microbiol.">
        <title>The Global Catalogue of Microorganisms (GCM) 10K type strain sequencing project: providing services to taxonomists for standard genome sequencing and annotation.</title>
        <authorList>
            <consortium name="The Broad Institute Genomics Platform"/>
            <consortium name="The Broad Institute Genome Sequencing Center for Infectious Disease"/>
            <person name="Wu L."/>
            <person name="Ma J."/>
        </authorList>
    </citation>
    <scope>NUCLEOTIDE SEQUENCE [LARGE SCALE GENOMIC DNA]</scope>
    <source>
        <strain evidence="8">TISTR 2466</strain>
    </source>
</reference>
<evidence type="ECO:0000256" key="3">
    <source>
        <dbReference type="ARBA" id="ARBA00022741"/>
    </source>
</evidence>
<dbReference type="Pfam" id="PF00294">
    <property type="entry name" value="PfkB"/>
    <property type="match status" value="1"/>
</dbReference>
<dbReference type="PROSITE" id="PS00584">
    <property type="entry name" value="PFKB_KINASES_2"/>
    <property type="match status" value="1"/>
</dbReference>
<evidence type="ECO:0000313" key="7">
    <source>
        <dbReference type="EMBL" id="MFD2692703.1"/>
    </source>
</evidence>
<evidence type="ECO:0000256" key="1">
    <source>
        <dbReference type="ARBA" id="ARBA00010688"/>
    </source>
</evidence>
<proteinExistence type="inferred from homology"/>
<dbReference type="PANTHER" id="PTHR43085">
    <property type="entry name" value="HEXOKINASE FAMILY MEMBER"/>
    <property type="match status" value="1"/>
</dbReference>
<dbReference type="SUPFAM" id="SSF53613">
    <property type="entry name" value="Ribokinase-like"/>
    <property type="match status" value="1"/>
</dbReference>
<keyword evidence="3" id="KW-0547">Nucleotide-binding</keyword>
<comment type="similarity">
    <text evidence="1">Belongs to the carbohydrate kinase PfkB family.</text>
</comment>
<evidence type="ECO:0000259" key="6">
    <source>
        <dbReference type="Pfam" id="PF00294"/>
    </source>
</evidence>
<dbReference type="PANTHER" id="PTHR43085:SF1">
    <property type="entry name" value="PSEUDOURIDINE KINASE-RELATED"/>
    <property type="match status" value="1"/>
</dbReference>
<dbReference type="GO" id="GO:0016301">
    <property type="term" value="F:kinase activity"/>
    <property type="evidence" value="ECO:0007669"/>
    <property type="project" value="UniProtKB-KW"/>
</dbReference>
<evidence type="ECO:0000256" key="4">
    <source>
        <dbReference type="ARBA" id="ARBA00022777"/>
    </source>
</evidence>
<evidence type="ECO:0000256" key="2">
    <source>
        <dbReference type="ARBA" id="ARBA00022679"/>
    </source>
</evidence>
<dbReference type="InterPro" id="IPR002173">
    <property type="entry name" value="Carboh/pur_kinase_PfkB_CS"/>
</dbReference>
<dbReference type="InterPro" id="IPR011611">
    <property type="entry name" value="PfkB_dom"/>
</dbReference>
<dbReference type="Gene3D" id="3.40.1190.20">
    <property type="match status" value="1"/>
</dbReference>
<evidence type="ECO:0000313" key="8">
    <source>
        <dbReference type="Proteomes" id="UP001597399"/>
    </source>
</evidence>
<accession>A0ABW5RZ19</accession>
<dbReference type="EMBL" id="JBHUMQ010000007">
    <property type="protein sequence ID" value="MFD2692703.1"/>
    <property type="molecule type" value="Genomic_DNA"/>
</dbReference>
<dbReference type="RefSeq" id="WP_253065186.1">
    <property type="nucleotide sequence ID" value="NZ_JAMXWM010000038.1"/>
</dbReference>
<dbReference type="Proteomes" id="UP001597399">
    <property type="component" value="Unassembled WGS sequence"/>
</dbReference>
<keyword evidence="5" id="KW-0067">ATP-binding</keyword>
<protein>
    <submittedName>
        <fullName evidence="7">Sugar kinase</fullName>
    </submittedName>
</protein>
<organism evidence="7 8">
    <name type="scientific">Sporolactobacillus shoreicorticis</name>
    <dbReference type="NCBI Taxonomy" id="1923877"/>
    <lineage>
        <taxon>Bacteria</taxon>
        <taxon>Bacillati</taxon>
        <taxon>Bacillota</taxon>
        <taxon>Bacilli</taxon>
        <taxon>Bacillales</taxon>
        <taxon>Sporolactobacillaceae</taxon>
        <taxon>Sporolactobacillus</taxon>
    </lineage>
</organism>
<dbReference type="CDD" id="cd01166">
    <property type="entry name" value="KdgK"/>
    <property type="match status" value="1"/>
</dbReference>
<keyword evidence="4 7" id="KW-0418">Kinase</keyword>
<comment type="caution">
    <text evidence="7">The sequence shown here is derived from an EMBL/GenBank/DDBJ whole genome shotgun (WGS) entry which is preliminary data.</text>
</comment>
<gene>
    <name evidence="7" type="ORF">ACFSUE_03535</name>
</gene>
<dbReference type="InterPro" id="IPR050306">
    <property type="entry name" value="PfkB_Carbo_kinase"/>
</dbReference>
<name>A0ABW5RZ19_9BACL</name>